<proteinExistence type="inferred from homology"/>
<dbReference type="Pfam" id="PF01048">
    <property type="entry name" value="PNP_UDP_1"/>
    <property type="match status" value="1"/>
</dbReference>
<name>A0A6N7QMK0_9GAMM</name>
<evidence type="ECO:0000259" key="4">
    <source>
        <dbReference type="Pfam" id="PF01048"/>
    </source>
</evidence>
<reference evidence="5 6" key="1">
    <citation type="submission" date="2019-11" db="EMBL/GenBank/DDBJ databases">
        <authorList>
            <person name="Zhang X.Y."/>
        </authorList>
    </citation>
    <scope>NUCLEOTIDE SEQUENCE [LARGE SCALE GENOMIC DNA]</scope>
    <source>
        <strain evidence="5 6">C176</strain>
    </source>
</reference>
<dbReference type="Proteomes" id="UP000433788">
    <property type="component" value="Unassembled WGS sequence"/>
</dbReference>
<comment type="miscellaneous">
    <text evidence="3">Although this enzyme belongs to the family of MTA phosphorylases based on sequence homology, it has been shown that conserved amino acid substitutions in the substrate binding pocket convert the substrate specificity of this enzyme from 6-aminopurines to 6-oxopurines.</text>
</comment>
<keyword evidence="6" id="KW-1185">Reference proteome</keyword>
<comment type="similarity">
    <text evidence="3">Belongs to the PNP/MTAP phosphorylase family. MTAP subfamily.</text>
</comment>
<dbReference type="RefSeq" id="WP_153718339.1">
    <property type="nucleotide sequence ID" value="NZ_WJPP01000001.1"/>
</dbReference>
<dbReference type="InterPro" id="IPR035994">
    <property type="entry name" value="Nucleoside_phosphorylase_sf"/>
</dbReference>
<dbReference type="NCBIfam" id="TIGR01694">
    <property type="entry name" value="MTAP"/>
    <property type="match status" value="1"/>
</dbReference>
<feature type="site" description="Important for substrate specificity" evidence="3">
    <location>
        <position position="164"/>
    </location>
</feature>
<dbReference type="AlphaFoldDB" id="A0A6N7QMK0"/>
<evidence type="ECO:0000256" key="2">
    <source>
        <dbReference type="ARBA" id="ARBA00022679"/>
    </source>
</evidence>
<dbReference type="EC" id="2.4.2.44" evidence="3"/>
<feature type="binding site" evidence="3">
    <location>
        <begin position="206"/>
        <end position="208"/>
    </location>
    <ligand>
        <name>substrate</name>
    </ligand>
</feature>
<sequence>MPLAVIGGTGLTQLADLVIDHREMVHTPYGQASGPVVRGHLAGVPLMFMARHGHGHTIPPHRINYRANLWALQKAGATQVAAIAAVGGIDANLNPGDLVIPEQIIDYTSGREATFFEGDPVRHIDFTQPYDALLRGQLIQAARPLTTPVHTDGCYGATQGPRLESAAEIQRMARDGCTIVGMTGMPEAVLARELDLPYATCALVVNRAAGLNEGKPITMADIEQTLATGMIAVRQLLQALVRGLSAQ</sequence>
<evidence type="ECO:0000313" key="6">
    <source>
        <dbReference type="Proteomes" id="UP000433788"/>
    </source>
</evidence>
<dbReference type="HAMAP" id="MF_01963">
    <property type="entry name" value="MTAP"/>
    <property type="match status" value="1"/>
</dbReference>
<feature type="binding site" evidence="3">
    <location>
        <begin position="51"/>
        <end position="52"/>
    </location>
    <ligand>
        <name>phosphate</name>
        <dbReference type="ChEBI" id="CHEBI:43474"/>
    </ligand>
</feature>
<feature type="binding site" evidence="3">
    <location>
        <position position="9"/>
    </location>
    <ligand>
        <name>phosphate</name>
        <dbReference type="ChEBI" id="CHEBI:43474"/>
    </ligand>
</feature>
<dbReference type="CDD" id="cd09010">
    <property type="entry name" value="MTAP_SsMTAPII_like_MTIP"/>
    <property type="match status" value="1"/>
</dbReference>
<keyword evidence="2 3" id="KW-0808">Transferase</keyword>
<feature type="binding site" evidence="3">
    <location>
        <position position="183"/>
    </location>
    <ligand>
        <name>phosphate</name>
        <dbReference type="ChEBI" id="CHEBI:43474"/>
    </ligand>
</feature>
<evidence type="ECO:0000256" key="1">
    <source>
        <dbReference type="ARBA" id="ARBA00022676"/>
    </source>
</evidence>
<protein>
    <recommendedName>
        <fullName evidence="3">Probable S-methyl-5'-thioinosine phosphorylase</fullName>
        <ecNumber evidence="3">2.4.2.44</ecNumber>
    </recommendedName>
    <alternativeName>
        <fullName evidence="3">5'-methylthioinosine phosphorylase</fullName>
        <shortName evidence="3">MTI phosphorylase</shortName>
        <shortName evidence="3">MTIP</shortName>
    </alternativeName>
</protein>
<dbReference type="GO" id="GO:0017061">
    <property type="term" value="F:S-methyl-5-thioadenosine phosphorylase activity"/>
    <property type="evidence" value="ECO:0007669"/>
    <property type="project" value="InterPro"/>
</dbReference>
<comment type="subunit">
    <text evidence="3">Homotrimer.</text>
</comment>
<comment type="pathway">
    <text evidence="3">Purine metabolism; purine nucleoside salvage.</text>
</comment>
<gene>
    <name evidence="5" type="ORF">GH984_00905</name>
</gene>
<dbReference type="PANTHER" id="PTHR42679">
    <property type="entry name" value="S-METHYL-5'-THIOADENOSINE PHOSPHORYLASE"/>
    <property type="match status" value="1"/>
</dbReference>
<keyword evidence="1 3" id="KW-0328">Glycosyltransferase</keyword>
<feature type="domain" description="Nucleoside phosphorylase" evidence="4">
    <location>
        <begin position="3"/>
        <end position="242"/>
    </location>
</feature>
<dbReference type="EMBL" id="WJPP01000001">
    <property type="protein sequence ID" value="MRH77272.1"/>
    <property type="molecule type" value="Genomic_DNA"/>
</dbReference>
<dbReference type="GO" id="GO:0019509">
    <property type="term" value="P:L-methionine salvage from methylthioadenosine"/>
    <property type="evidence" value="ECO:0007669"/>
    <property type="project" value="TreeGrafter"/>
</dbReference>
<dbReference type="GO" id="GO:0006166">
    <property type="term" value="P:purine ribonucleoside salvage"/>
    <property type="evidence" value="ECO:0007669"/>
    <property type="project" value="UniProtKB-UniRule"/>
</dbReference>
<feature type="site" description="Important for substrate specificity" evidence="3">
    <location>
        <position position="219"/>
    </location>
</feature>
<evidence type="ECO:0000313" key="5">
    <source>
        <dbReference type="EMBL" id="MRH77272.1"/>
    </source>
</evidence>
<accession>A0A6N7QMK0</accession>
<dbReference type="PANTHER" id="PTHR42679:SF2">
    <property type="entry name" value="S-METHYL-5'-THIOADENOSINE PHOSPHORYLASE"/>
    <property type="match status" value="1"/>
</dbReference>
<dbReference type="NCBIfam" id="NF006599">
    <property type="entry name" value="PRK09136.1"/>
    <property type="match status" value="1"/>
</dbReference>
<dbReference type="SUPFAM" id="SSF53167">
    <property type="entry name" value="Purine and uridine phosphorylases"/>
    <property type="match status" value="1"/>
</dbReference>
<keyword evidence="3" id="KW-0660">Purine salvage</keyword>
<comment type="caution">
    <text evidence="3">Lacks conserved residue(s) required for the propagation of feature annotation.</text>
</comment>
<comment type="catalytic activity">
    <reaction evidence="3">
        <text>S-methyl-5'-thioinosine + phosphate = 5-(methylsulfanyl)-alpha-D-ribose 1-phosphate + hypoxanthine</text>
        <dbReference type="Rhea" id="RHEA:30643"/>
        <dbReference type="ChEBI" id="CHEBI:17368"/>
        <dbReference type="ChEBI" id="CHEBI:43474"/>
        <dbReference type="ChEBI" id="CHEBI:48595"/>
        <dbReference type="ChEBI" id="CHEBI:58533"/>
        <dbReference type="EC" id="2.4.2.44"/>
    </reaction>
</comment>
<organism evidence="5 6">
    <name type="scientific">Spiribacter salilacus</name>
    <dbReference type="NCBI Taxonomy" id="2664894"/>
    <lineage>
        <taxon>Bacteria</taxon>
        <taxon>Pseudomonadati</taxon>
        <taxon>Pseudomonadota</taxon>
        <taxon>Gammaproteobacteria</taxon>
        <taxon>Chromatiales</taxon>
        <taxon>Ectothiorhodospiraceae</taxon>
        <taxon>Spiribacter</taxon>
    </lineage>
</organism>
<dbReference type="UniPathway" id="UPA00606"/>
<comment type="function">
    <text evidence="3">Catalyzes the reversible phosphorylation of S-methyl-5'-thioinosine (MTI) to hypoxanthine and 5-methylthioribose-1-phosphate. Involved in the breakdown of S-methyl-5'-thioadenosine (MTA), a major by-product of polyamine biosynthesis. Catabolism of (MTA) occurs via deamination to MTI and phosphorolysis to hypoxanthine.</text>
</comment>
<dbReference type="InterPro" id="IPR000845">
    <property type="entry name" value="Nucleoside_phosphorylase_d"/>
</dbReference>
<evidence type="ECO:0000256" key="3">
    <source>
        <dbReference type="HAMAP-Rule" id="MF_01963"/>
    </source>
</evidence>
<feature type="binding site" evidence="3">
    <location>
        <position position="182"/>
    </location>
    <ligand>
        <name>substrate</name>
    </ligand>
</feature>
<dbReference type="InterPro" id="IPR010044">
    <property type="entry name" value="MTAP"/>
</dbReference>
<comment type="caution">
    <text evidence="5">The sequence shown here is derived from an EMBL/GenBank/DDBJ whole genome shotgun (WGS) entry which is preliminary data.</text>
</comment>
<dbReference type="Gene3D" id="3.40.50.1580">
    <property type="entry name" value="Nucleoside phosphorylase domain"/>
    <property type="match status" value="1"/>
</dbReference>
<dbReference type="GO" id="GO:0005829">
    <property type="term" value="C:cytosol"/>
    <property type="evidence" value="ECO:0007669"/>
    <property type="project" value="TreeGrafter"/>
</dbReference>